<dbReference type="Proteomes" id="UP000242850">
    <property type="component" value="Unassembled WGS sequence"/>
</dbReference>
<keyword evidence="1 4" id="KW-0132">Cell division</keyword>
<reference evidence="7" key="1">
    <citation type="submission" date="2016-10" db="EMBL/GenBank/DDBJ databases">
        <authorList>
            <person name="Varghese N."/>
            <person name="Submissions S."/>
        </authorList>
    </citation>
    <scope>NUCLEOTIDE SEQUENCE [LARGE SCALE GENOMIC DNA]</scope>
    <source>
        <strain evidence="7">DSM 5463</strain>
    </source>
</reference>
<dbReference type="PANTHER" id="PTHR37307">
    <property type="entry name" value="CELL DIVISION PROTEIN WHIA-RELATED"/>
    <property type="match status" value="1"/>
</dbReference>
<dbReference type="OrthoDB" id="401278at2"/>
<dbReference type="EMBL" id="FNUK01000005">
    <property type="protein sequence ID" value="SEF59378.1"/>
    <property type="molecule type" value="Genomic_DNA"/>
</dbReference>
<sequence length="316" mass="35650">MSFSSEVKNELSRIIEEKNCCQIAELAAIIRLSGIININAKQGLSFKINTENPATARKIFSLLKTLFEVHADILVKKNNILKKNNVYCIVVTSEMNSSEILKKVGILKELQDGSIGFNNKINGDLIKRSCCKKAFLRGAFLAAGSISNPEKTYHLEFVSNNQELAEEIMKLLNSFDLGAKIILRKNNYVVYIKEGDKIIDLLNIIGAHNALLQLENVRIYKEMRNNVNRLVNCETANLNKTVNAAVRQIESIKLIQEKIGLKKLPPNLREIAELRLKYPDISLKELGQMLNPPLGKSGVNHRLRKIEKIAEELKDE</sequence>
<proteinExistence type="inferred from homology"/>
<evidence type="ECO:0000259" key="5">
    <source>
        <dbReference type="PROSITE" id="PS50819"/>
    </source>
</evidence>
<dbReference type="GO" id="GO:0003677">
    <property type="term" value="F:DNA binding"/>
    <property type="evidence" value="ECO:0007669"/>
    <property type="project" value="UniProtKB-UniRule"/>
</dbReference>
<dbReference type="Gene3D" id="3.10.28.10">
    <property type="entry name" value="Homing endonucleases"/>
    <property type="match status" value="1"/>
</dbReference>
<dbReference type="PANTHER" id="PTHR37307:SF1">
    <property type="entry name" value="CELL DIVISION PROTEIN WHIA-RELATED"/>
    <property type="match status" value="1"/>
</dbReference>
<evidence type="ECO:0000256" key="4">
    <source>
        <dbReference type="HAMAP-Rule" id="MF_01420"/>
    </source>
</evidence>
<dbReference type="SUPFAM" id="SSF55608">
    <property type="entry name" value="Homing endonucleases"/>
    <property type="match status" value="1"/>
</dbReference>
<comment type="similarity">
    <text evidence="4">Belongs to the WhiA family.</text>
</comment>
<dbReference type="InterPro" id="IPR027434">
    <property type="entry name" value="Homing_endonucl"/>
</dbReference>
<name>A0A1H5TB45_9CLOT</name>
<keyword evidence="7" id="KW-1185">Reference proteome</keyword>
<accession>A0A1H5TB45</accession>
<dbReference type="Pfam" id="PF14527">
    <property type="entry name" value="LAGLIDADG_WhiA"/>
    <property type="match status" value="1"/>
</dbReference>
<dbReference type="InterPro" id="IPR004042">
    <property type="entry name" value="Intein_endonuc_central"/>
</dbReference>
<dbReference type="PROSITE" id="PS50819">
    <property type="entry name" value="INTEIN_ENDONUCLEASE"/>
    <property type="match status" value="1"/>
</dbReference>
<dbReference type="Pfam" id="PF10298">
    <property type="entry name" value="WhiA_N"/>
    <property type="match status" value="1"/>
</dbReference>
<feature type="domain" description="DOD-type homing endonuclease" evidence="5">
    <location>
        <begin position="133"/>
        <end position="177"/>
    </location>
</feature>
<dbReference type="InterPro" id="IPR018478">
    <property type="entry name" value="Sporu_reg_WhiA_N_dom"/>
</dbReference>
<evidence type="ECO:0000256" key="3">
    <source>
        <dbReference type="ARBA" id="ARBA00023306"/>
    </source>
</evidence>
<dbReference type="NCBIfam" id="TIGR00647">
    <property type="entry name" value="DNA_bind_WhiA"/>
    <property type="match status" value="1"/>
</dbReference>
<evidence type="ECO:0000313" key="7">
    <source>
        <dbReference type="Proteomes" id="UP000242850"/>
    </source>
</evidence>
<dbReference type="Pfam" id="PF02650">
    <property type="entry name" value="HTH_WhiA"/>
    <property type="match status" value="1"/>
</dbReference>
<keyword evidence="3 4" id="KW-0131">Cell cycle</keyword>
<dbReference type="InterPro" id="IPR023054">
    <property type="entry name" value="Sporulation_regulator_WhiA_C"/>
</dbReference>
<protein>
    <recommendedName>
        <fullName evidence="4">Probable cell division protein WhiA</fullName>
    </recommendedName>
</protein>
<keyword evidence="2 4" id="KW-0238">DNA-binding</keyword>
<evidence type="ECO:0000256" key="2">
    <source>
        <dbReference type="ARBA" id="ARBA00023125"/>
    </source>
</evidence>
<evidence type="ECO:0000313" key="6">
    <source>
        <dbReference type="EMBL" id="SEF59378.1"/>
    </source>
</evidence>
<dbReference type="RefSeq" id="WP_103895573.1">
    <property type="nucleotide sequence ID" value="NZ_FNUK01000005.1"/>
</dbReference>
<dbReference type="GO" id="GO:0043937">
    <property type="term" value="P:regulation of sporulation"/>
    <property type="evidence" value="ECO:0007669"/>
    <property type="project" value="InterPro"/>
</dbReference>
<dbReference type="AlphaFoldDB" id="A0A1H5TB45"/>
<dbReference type="HAMAP" id="MF_01420">
    <property type="entry name" value="HTH_type_WhiA"/>
    <property type="match status" value="1"/>
</dbReference>
<organism evidence="6 7">
    <name type="scientific">Caloramator fervidus</name>
    <dbReference type="NCBI Taxonomy" id="29344"/>
    <lineage>
        <taxon>Bacteria</taxon>
        <taxon>Bacillati</taxon>
        <taxon>Bacillota</taxon>
        <taxon>Clostridia</taxon>
        <taxon>Eubacteriales</taxon>
        <taxon>Clostridiaceae</taxon>
        <taxon>Caloramator</taxon>
    </lineage>
</organism>
<comment type="function">
    <text evidence="4">Involved in cell division and chromosome segregation.</text>
</comment>
<dbReference type="InterPro" id="IPR003802">
    <property type="entry name" value="Sporulation_regulator_WhiA"/>
</dbReference>
<dbReference type="InterPro" id="IPR039518">
    <property type="entry name" value="WhiA_LAGLIDADG_dom"/>
</dbReference>
<dbReference type="GO" id="GO:0051301">
    <property type="term" value="P:cell division"/>
    <property type="evidence" value="ECO:0007669"/>
    <property type="project" value="UniProtKB-UniRule"/>
</dbReference>
<evidence type="ECO:0000256" key="1">
    <source>
        <dbReference type="ARBA" id="ARBA00022618"/>
    </source>
</evidence>
<dbReference type="GO" id="GO:0004519">
    <property type="term" value="F:endonuclease activity"/>
    <property type="evidence" value="ECO:0007669"/>
    <property type="project" value="InterPro"/>
</dbReference>
<gene>
    <name evidence="4" type="primary">whiA</name>
    <name evidence="6" type="ORF">SAMN05660865_00568</name>
</gene>